<protein>
    <submittedName>
        <fullName evidence="2">Uncharacterized protein</fullName>
    </submittedName>
</protein>
<dbReference type="RefSeq" id="WP_078253930.1">
    <property type="nucleotide sequence ID" value="NZ_MUYU01000011.1"/>
</dbReference>
<organism evidence="2 3">
    <name type="scientific">Moraxella pluranimalium</name>
    <dbReference type="NCBI Taxonomy" id="470453"/>
    <lineage>
        <taxon>Bacteria</taxon>
        <taxon>Pseudomonadati</taxon>
        <taxon>Pseudomonadota</taxon>
        <taxon>Gammaproteobacteria</taxon>
        <taxon>Moraxellales</taxon>
        <taxon>Moraxellaceae</taxon>
        <taxon>Moraxella</taxon>
    </lineage>
</organism>
<feature type="signal peptide" evidence="1">
    <location>
        <begin position="1"/>
        <end position="19"/>
    </location>
</feature>
<proteinExistence type="predicted"/>
<dbReference type="Proteomes" id="UP000189800">
    <property type="component" value="Unassembled WGS sequence"/>
</dbReference>
<dbReference type="STRING" id="470453.B0680_04780"/>
<comment type="caution">
    <text evidence="2">The sequence shown here is derived from an EMBL/GenBank/DDBJ whole genome shotgun (WGS) entry which is preliminary data.</text>
</comment>
<keyword evidence="3" id="KW-1185">Reference proteome</keyword>
<name>A0A1T0CQJ4_9GAMM</name>
<evidence type="ECO:0000313" key="3">
    <source>
        <dbReference type="Proteomes" id="UP000189800"/>
    </source>
</evidence>
<dbReference type="AlphaFoldDB" id="A0A1T0CQJ4"/>
<keyword evidence="1" id="KW-0732">Signal</keyword>
<evidence type="ECO:0000313" key="2">
    <source>
        <dbReference type="EMBL" id="OOS24421.1"/>
    </source>
</evidence>
<dbReference type="EMBL" id="MUYU01000011">
    <property type="protein sequence ID" value="OOS24421.1"/>
    <property type="molecule type" value="Genomic_DNA"/>
</dbReference>
<dbReference type="OrthoDB" id="6717627at2"/>
<evidence type="ECO:0000256" key="1">
    <source>
        <dbReference type="SAM" id="SignalP"/>
    </source>
</evidence>
<accession>A0A1T0CQJ4</accession>
<sequence length="248" mass="28546">MKAIFSTLLTFLGLSTAHAESINTNTPYQEIKSSEVLESFGYKTTWYVISNHELTRKNLTLQDIAKHLKLTEQKQLSWNDGLTTLNQDYQQSSTVFITPNLNDYIYIIVPVNEDLNLIHNLVDNYFAFTSYRVVDAVAWKIVQDNEIVRYFQYSNDEDERYFYNIGQQIPAERQLKLPNLSGLNLNQVIEAIYDDFDKNQENSEYLGVNHEDIPAKINELLTGQNPTEFSKLSIHQAQGLGILGQLPQ</sequence>
<reference evidence="2 3" key="1">
    <citation type="submission" date="2017-02" db="EMBL/GenBank/DDBJ databases">
        <title>Draft genome sequence of Moraxella pluranimalium CCUG 54913T type strain.</title>
        <authorList>
            <person name="Salva-Serra F."/>
            <person name="Engstrom-Jakobsson H."/>
            <person name="Thorell K."/>
            <person name="Jaen-Luchoro D."/>
            <person name="Gonzales-Siles L."/>
            <person name="Karlsson R."/>
            <person name="Yazdan S."/>
            <person name="Boulund F."/>
            <person name="Johnning A."/>
            <person name="Engstrand L."/>
            <person name="Kristiansson E."/>
            <person name="Moore E."/>
        </authorList>
    </citation>
    <scope>NUCLEOTIDE SEQUENCE [LARGE SCALE GENOMIC DNA]</scope>
    <source>
        <strain evidence="2 3">CCUG 54913</strain>
    </source>
</reference>
<feature type="chain" id="PRO_5013182161" evidence="1">
    <location>
        <begin position="20"/>
        <end position="248"/>
    </location>
</feature>
<gene>
    <name evidence="2" type="ORF">B0680_04780</name>
</gene>